<evidence type="ECO:0000313" key="1">
    <source>
        <dbReference type="EMBL" id="KAK5622611.1"/>
    </source>
</evidence>
<keyword evidence="2" id="KW-1185">Reference proteome</keyword>
<protein>
    <submittedName>
        <fullName evidence="1">Uncharacterized protein</fullName>
    </submittedName>
</protein>
<gene>
    <name evidence="1" type="ORF">CRENBAI_000684</name>
</gene>
<comment type="caution">
    <text evidence="1">The sequence shown here is derived from an EMBL/GenBank/DDBJ whole genome shotgun (WGS) entry which is preliminary data.</text>
</comment>
<organism evidence="1 2">
    <name type="scientific">Crenichthys baileyi</name>
    <name type="common">White River springfish</name>
    <dbReference type="NCBI Taxonomy" id="28760"/>
    <lineage>
        <taxon>Eukaryota</taxon>
        <taxon>Metazoa</taxon>
        <taxon>Chordata</taxon>
        <taxon>Craniata</taxon>
        <taxon>Vertebrata</taxon>
        <taxon>Euteleostomi</taxon>
        <taxon>Actinopterygii</taxon>
        <taxon>Neopterygii</taxon>
        <taxon>Teleostei</taxon>
        <taxon>Neoteleostei</taxon>
        <taxon>Acanthomorphata</taxon>
        <taxon>Ovalentaria</taxon>
        <taxon>Atherinomorphae</taxon>
        <taxon>Cyprinodontiformes</taxon>
        <taxon>Goodeidae</taxon>
        <taxon>Crenichthys</taxon>
    </lineage>
</organism>
<dbReference type="Proteomes" id="UP001311232">
    <property type="component" value="Unassembled WGS sequence"/>
</dbReference>
<dbReference type="AlphaFoldDB" id="A0AAV9SMT4"/>
<dbReference type="EMBL" id="JAHHUM010000096">
    <property type="protein sequence ID" value="KAK5622611.1"/>
    <property type="molecule type" value="Genomic_DNA"/>
</dbReference>
<proteinExistence type="predicted"/>
<evidence type="ECO:0000313" key="2">
    <source>
        <dbReference type="Proteomes" id="UP001311232"/>
    </source>
</evidence>
<sequence length="121" mass="13542">MEAIRTRKEDKDLAQEGVIRTKQQVANLCFSSGFPVLEVSKTDVLCKVPQMLLFSAVLSMPTAPLQSGFWISFKYQYSLLSLLPLLSMPLDHPSPVSSSTPLNPAYRSPTEFAEYLFDLLL</sequence>
<reference evidence="1 2" key="1">
    <citation type="submission" date="2021-06" db="EMBL/GenBank/DDBJ databases">
        <authorList>
            <person name="Palmer J.M."/>
        </authorList>
    </citation>
    <scope>NUCLEOTIDE SEQUENCE [LARGE SCALE GENOMIC DNA]</scope>
    <source>
        <strain evidence="1 2">MEX-2019</strain>
        <tissue evidence="1">Muscle</tissue>
    </source>
</reference>
<name>A0AAV9SMT4_9TELE</name>
<accession>A0AAV9SMT4</accession>